<evidence type="ECO:0000313" key="1">
    <source>
        <dbReference type="EMBL" id="RMC95186.1"/>
    </source>
</evidence>
<name>A0A3M0S9E1_9CLOT</name>
<dbReference type="RefSeq" id="WP_122059981.1">
    <property type="nucleotide sequence ID" value="NZ_RFAQ01000074.1"/>
</dbReference>
<proteinExistence type="predicted"/>
<dbReference type="AlphaFoldDB" id="A0A3M0S9E1"/>
<organism evidence="1 2">
    <name type="scientific">Clostridium autoethanogenum</name>
    <dbReference type="NCBI Taxonomy" id="84023"/>
    <lineage>
        <taxon>Bacteria</taxon>
        <taxon>Bacillati</taxon>
        <taxon>Bacillota</taxon>
        <taxon>Clostridia</taxon>
        <taxon>Eubacteriales</taxon>
        <taxon>Clostridiaceae</taxon>
        <taxon>Clostridium</taxon>
    </lineage>
</organism>
<dbReference type="Proteomes" id="UP000277999">
    <property type="component" value="Unassembled WGS sequence"/>
</dbReference>
<gene>
    <name evidence="1" type="ORF">D9O40_16740</name>
</gene>
<reference evidence="1 2" key="1">
    <citation type="submission" date="2018-10" db="EMBL/GenBank/DDBJ databases">
        <title>Genome-centric metagenomics revealed C2 chemical producing, CO utilizing Clostridium with novel acetogenic gene cluster.</title>
        <authorList>
            <person name="Kang H."/>
            <person name="Park B."/>
            <person name="Choi I.G."/>
            <person name="Chang I.S."/>
        </authorList>
    </citation>
    <scope>NUCLEOTIDE SEQUENCE [LARGE SCALE GENOMIC DNA]</scope>
    <source>
        <strain evidence="1 2">H21-9</strain>
    </source>
</reference>
<accession>A0A3M0S9E1</accession>
<dbReference type="EMBL" id="RFAQ01000074">
    <property type="protein sequence ID" value="RMC95186.1"/>
    <property type="molecule type" value="Genomic_DNA"/>
</dbReference>
<evidence type="ECO:0000313" key="2">
    <source>
        <dbReference type="Proteomes" id="UP000277999"/>
    </source>
</evidence>
<comment type="caution">
    <text evidence="1">The sequence shown here is derived from an EMBL/GenBank/DDBJ whole genome shotgun (WGS) entry which is preliminary data.</text>
</comment>
<protein>
    <submittedName>
        <fullName evidence="1">Uncharacterized protein</fullName>
    </submittedName>
</protein>
<sequence>MKELMLKDLEKLDIVELTSDEYEKIDQWCNNNKKLLLDKYDKIHSVFNNFLIKITYDDKLNSICHFRLNEENEIFYCSVYLLDENILKKEPIYFFDVDENTFQELKYIFMFGHKNGIKSNINYGEFYESKCLNNNNLLKNNLRKDFKLLREELFFILFYSQLNQESIIRQTRTHKHKYQSKKNKRAGKKPKVKLIKQNIIRLNTDHIPEPTEEEKRLYERHTFGWTVRGHWRHYQSGKDVWIKPQVRGDKDKVEGKIYEI</sequence>